<keyword evidence="3 5" id="KW-0238">DNA-binding</keyword>
<feature type="domain" description="OmpR/PhoB-type" evidence="7">
    <location>
        <begin position="122"/>
        <end position="221"/>
    </location>
</feature>
<evidence type="ECO:0000313" key="9">
    <source>
        <dbReference type="Proteomes" id="UP000241193"/>
    </source>
</evidence>
<dbReference type="OrthoDB" id="9802426at2"/>
<dbReference type="PROSITE" id="PS51755">
    <property type="entry name" value="OMPR_PHOB"/>
    <property type="match status" value="1"/>
</dbReference>
<accession>A0A2T4IJ95</accession>
<dbReference type="Pfam" id="PF00486">
    <property type="entry name" value="Trans_reg_C"/>
    <property type="match status" value="1"/>
</dbReference>
<evidence type="ECO:0000256" key="2">
    <source>
        <dbReference type="ARBA" id="ARBA00023012"/>
    </source>
</evidence>
<reference evidence="8 9" key="1">
    <citation type="submission" date="2018-03" db="EMBL/GenBank/DDBJ databases">
        <authorList>
            <person name="Keele B.F."/>
        </authorList>
    </citation>
    <scope>NUCLEOTIDE SEQUENCE [LARGE SCALE GENOMIC DNA]</scope>
    <source>
        <strain evidence="8 9">D20</strain>
    </source>
</reference>
<dbReference type="EMBL" id="PZKC01000002">
    <property type="protein sequence ID" value="PTD97844.1"/>
    <property type="molecule type" value="Genomic_DNA"/>
</dbReference>
<reference evidence="8 9" key="2">
    <citation type="submission" date="2018-04" db="EMBL/GenBank/DDBJ databases">
        <title>Thauera lacus sp. nov., isolated from an saline lake in Inner Mongolia, China.</title>
        <authorList>
            <person name="Liang Q.-Y."/>
        </authorList>
    </citation>
    <scope>NUCLEOTIDE SEQUENCE [LARGE SCALE GENOMIC DNA]</scope>
    <source>
        <strain evidence="8 9">D20</strain>
    </source>
</reference>
<dbReference type="Gene3D" id="1.10.10.10">
    <property type="entry name" value="Winged helix-like DNA-binding domain superfamily/Winged helix DNA-binding domain"/>
    <property type="match status" value="1"/>
</dbReference>
<dbReference type="InterPro" id="IPR001867">
    <property type="entry name" value="OmpR/PhoB-type_DNA-bd"/>
</dbReference>
<organism evidence="8 9">
    <name type="scientific">Pseudothauera lacus</name>
    <dbReference type="NCBI Taxonomy" id="2136175"/>
    <lineage>
        <taxon>Bacteria</taxon>
        <taxon>Pseudomonadati</taxon>
        <taxon>Pseudomonadota</taxon>
        <taxon>Betaproteobacteria</taxon>
        <taxon>Rhodocyclales</taxon>
        <taxon>Zoogloeaceae</taxon>
        <taxon>Pseudothauera</taxon>
    </lineage>
</organism>
<feature type="modified residue" description="4-aspartylphosphate" evidence="4">
    <location>
        <position position="47"/>
    </location>
</feature>
<name>A0A2T4IJ95_9RHOO</name>
<keyword evidence="2" id="KW-0902">Two-component regulatory system</keyword>
<evidence type="ECO:0000313" key="8">
    <source>
        <dbReference type="EMBL" id="PTD97844.1"/>
    </source>
</evidence>
<protein>
    <submittedName>
        <fullName evidence="8">DNA-binding response regulator</fullName>
    </submittedName>
</protein>
<evidence type="ECO:0000259" key="6">
    <source>
        <dbReference type="PROSITE" id="PS50110"/>
    </source>
</evidence>
<dbReference type="CDD" id="cd17574">
    <property type="entry name" value="REC_OmpR"/>
    <property type="match status" value="1"/>
</dbReference>
<dbReference type="PROSITE" id="PS50110">
    <property type="entry name" value="RESPONSE_REGULATORY"/>
    <property type="match status" value="1"/>
</dbReference>
<dbReference type="Gene3D" id="3.40.50.2300">
    <property type="match status" value="1"/>
</dbReference>
<gene>
    <name evidence="8" type="ORF">C8261_03445</name>
</gene>
<dbReference type="SMART" id="SM00448">
    <property type="entry name" value="REC"/>
    <property type="match status" value="1"/>
</dbReference>
<dbReference type="SMART" id="SM00862">
    <property type="entry name" value="Trans_reg_C"/>
    <property type="match status" value="1"/>
</dbReference>
<evidence type="ECO:0000256" key="4">
    <source>
        <dbReference type="PROSITE-ProRule" id="PRU00169"/>
    </source>
</evidence>
<dbReference type="InterPro" id="IPR001789">
    <property type="entry name" value="Sig_transdc_resp-reg_receiver"/>
</dbReference>
<dbReference type="GO" id="GO:0006355">
    <property type="term" value="P:regulation of DNA-templated transcription"/>
    <property type="evidence" value="ECO:0007669"/>
    <property type="project" value="InterPro"/>
</dbReference>
<keyword evidence="1 4" id="KW-0597">Phosphoprotein</keyword>
<dbReference type="CDD" id="cd00383">
    <property type="entry name" value="trans_reg_C"/>
    <property type="match status" value="1"/>
</dbReference>
<evidence type="ECO:0000256" key="3">
    <source>
        <dbReference type="ARBA" id="ARBA00023125"/>
    </source>
</evidence>
<evidence type="ECO:0000259" key="7">
    <source>
        <dbReference type="PROSITE" id="PS51755"/>
    </source>
</evidence>
<dbReference type="GO" id="GO:0000976">
    <property type="term" value="F:transcription cis-regulatory region binding"/>
    <property type="evidence" value="ECO:0007669"/>
    <property type="project" value="TreeGrafter"/>
</dbReference>
<dbReference type="SUPFAM" id="SSF52172">
    <property type="entry name" value="CheY-like"/>
    <property type="match status" value="1"/>
</dbReference>
<dbReference type="PANTHER" id="PTHR48111">
    <property type="entry name" value="REGULATOR OF RPOS"/>
    <property type="match status" value="1"/>
</dbReference>
<evidence type="ECO:0000256" key="1">
    <source>
        <dbReference type="ARBA" id="ARBA00022553"/>
    </source>
</evidence>
<feature type="DNA-binding region" description="OmpR/PhoB-type" evidence="5">
    <location>
        <begin position="122"/>
        <end position="221"/>
    </location>
</feature>
<dbReference type="AlphaFoldDB" id="A0A2T4IJ95"/>
<dbReference type="PANTHER" id="PTHR48111:SF40">
    <property type="entry name" value="PHOSPHATE REGULON TRANSCRIPTIONAL REGULATORY PROTEIN PHOB"/>
    <property type="match status" value="1"/>
</dbReference>
<dbReference type="GO" id="GO:0000156">
    <property type="term" value="F:phosphorelay response regulator activity"/>
    <property type="evidence" value="ECO:0007669"/>
    <property type="project" value="TreeGrafter"/>
</dbReference>
<dbReference type="Pfam" id="PF00072">
    <property type="entry name" value="Response_reg"/>
    <property type="match status" value="1"/>
</dbReference>
<dbReference type="InterPro" id="IPR011006">
    <property type="entry name" value="CheY-like_superfamily"/>
</dbReference>
<dbReference type="Proteomes" id="UP000241193">
    <property type="component" value="Unassembled WGS sequence"/>
</dbReference>
<feature type="domain" description="Response regulatory" evidence="6">
    <location>
        <begin position="1"/>
        <end position="113"/>
    </location>
</feature>
<evidence type="ECO:0000256" key="5">
    <source>
        <dbReference type="PROSITE-ProRule" id="PRU01091"/>
    </source>
</evidence>
<keyword evidence="9" id="KW-1185">Reference proteome</keyword>
<dbReference type="GO" id="GO:0032993">
    <property type="term" value="C:protein-DNA complex"/>
    <property type="evidence" value="ECO:0007669"/>
    <property type="project" value="TreeGrafter"/>
</dbReference>
<proteinExistence type="predicted"/>
<dbReference type="InterPro" id="IPR039420">
    <property type="entry name" value="WalR-like"/>
</dbReference>
<sequence>MLEDDPVHSDTLSAWLRERGDDVHVFPCGRDFIRVVGRESFDLCLLDWSLPDTTGQEVLRWLRVDRQDDTPAIFATARDAEEDVVAALGGGADDYIVKPLRRFETLSRIDAVMRRARPVAAETVLEAGIYRFDTQGKTVSVDGAAVELTEKEFDLALFLFRNLGRLLSRGHMLEAVWGRSPNVATRTVDTHISRVRTKLGLRPERGFRLSPTYNYGYRLERIEAA</sequence>
<comment type="caution">
    <text evidence="8">The sequence shown here is derived from an EMBL/GenBank/DDBJ whole genome shotgun (WGS) entry which is preliminary data.</text>
</comment>
<dbReference type="InterPro" id="IPR036388">
    <property type="entry name" value="WH-like_DNA-bd_sf"/>
</dbReference>
<dbReference type="GO" id="GO:0005829">
    <property type="term" value="C:cytosol"/>
    <property type="evidence" value="ECO:0007669"/>
    <property type="project" value="TreeGrafter"/>
</dbReference>